<keyword evidence="3" id="KW-1185">Reference proteome</keyword>
<sequence>MKTGIPFLFAASIGFAAAALAQPAGKPPQVIDINGVRIGMSPAEATAAIGATGMPNIHRGGRDFFIDKVRFNNRDDMVFVSALRSEIMGDPPSYTGGNRIGRRILSVSFLPDPGRERVWGIGHSRTYRLAEAPSVANTIEALVDKYGEPQVHKGLSTANFIRGVPAGQRTSSGTMIWYWTDAGAPMDRKLSETCFGALDNSFVGLGGPDVGLYNGVTLESSLTKRHWQAGRRAGCGRVIHAALFWNQDGVLTELRVGAIDLKLAYDAAVTLSNKIAAQEDEAAKARLREADRRRPGL</sequence>
<evidence type="ECO:0000313" key="2">
    <source>
        <dbReference type="EMBL" id="NJB87941.1"/>
    </source>
</evidence>
<accession>A0A7X5XN53</accession>
<proteinExistence type="predicted"/>
<name>A0A7X5XN53_9SPHN</name>
<evidence type="ECO:0000256" key="1">
    <source>
        <dbReference type="SAM" id="SignalP"/>
    </source>
</evidence>
<comment type="caution">
    <text evidence="2">The sequence shown here is derived from an EMBL/GenBank/DDBJ whole genome shotgun (WGS) entry which is preliminary data.</text>
</comment>
<protein>
    <submittedName>
        <fullName evidence="2">Uncharacterized protein</fullName>
    </submittedName>
</protein>
<reference evidence="2 3" key="1">
    <citation type="submission" date="2020-03" db="EMBL/GenBank/DDBJ databases">
        <title>Genomic Encyclopedia of Type Strains, Phase IV (KMG-IV): sequencing the most valuable type-strain genomes for metagenomic binning, comparative biology and taxonomic classification.</title>
        <authorList>
            <person name="Goeker M."/>
        </authorList>
    </citation>
    <scope>NUCLEOTIDE SEQUENCE [LARGE SCALE GENOMIC DNA]</scope>
    <source>
        <strain evidence="2 3">DSM 25229</strain>
    </source>
</reference>
<dbReference type="Proteomes" id="UP000535078">
    <property type="component" value="Unassembled WGS sequence"/>
</dbReference>
<feature type="signal peptide" evidence="1">
    <location>
        <begin position="1"/>
        <end position="21"/>
    </location>
</feature>
<dbReference type="AlphaFoldDB" id="A0A7X5XN53"/>
<gene>
    <name evidence="2" type="ORF">GGR90_000093</name>
</gene>
<organism evidence="2 3">
    <name type="scientific">Sphingopyxis italica</name>
    <dbReference type="NCBI Taxonomy" id="1129133"/>
    <lineage>
        <taxon>Bacteria</taxon>
        <taxon>Pseudomonadati</taxon>
        <taxon>Pseudomonadota</taxon>
        <taxon>Alphaproteobacteria</taxon>
        <taxon>Sphingomonadales</taxon>
        <taxon>Sphingomonadaceae</taxon>
        <taxon>Sphingopyxis</taxon>
    </lineage>
</organism>
<dbReference type="RefSeq" id="WP_167918423.1">
    <property type="nucleotide sequence ID" value="NZ_JAATIT010000001.1"/>
</dbReference>
<evidence type="ECO:0000313" key="3">
    <source>
        <dbReference type="Proteomes" id="UP000535078"/>
    </source>
</evidence>
<feature type="chain" id="PRO_5031571345" evidence="1">
    <location>
        <begin position="22"/>
        <end position="297"/>
    </location>
</feature>
<dbReference type="EMBL" id="JAATIT010000001">
    <property type="protein sequence ID" value="NJB87941.1"/>
    <property type="molecule type" value="Genomic_DNA"/>
</dbReference>
<keyword evidence="1" id="KW-0732">Signal</keyword>